<sequence length="339" mass="35586">MKKQPMIRKTNLPLMRAAAVAMACLALPAGAAPADGYPSKPVQIVLGFPPGGSTDILARMVAQHLQQAWGQPVVVVNKPGASTIIATESVARATADGHTLLVGASSAMTINPVLYKNLPYDAGRDFEPVAIMGSFPLVLAVQPSMKVKTVSELVASAKTESLNYSSASTLFQLAGEMFKQTAGVEVTHIPYKGSVQALTALTTGDVQMLFLDPAPVITQMKAGKARALAVTSAHRWSLMPDVPTMTESGVPGYDFAGWIALFTPNGTPPDIVAKVQREVARIVELPDVKGKLETLGIDAGGRALGIGPAENGPAALSRIIQSEGERFAKVIRTANIKPE</sequence>
<protein>
    <submittedName>
        <fullName evidence="3">Tripartite tricarboxylate transporter family receptor</fullName>
    </submittedName>
</protein>
<dbReference type="Pfam" id="PF03401">
    <property type="entry name" value="TctC"/>
    <property type="match status" value="1"/>
</dbReference>
<dbReference type="CDD" id="cd13578">
    <property type="entry name" value="PBP2_Bug27"/>
    <property type="match status" value="1"/>
</dbReference>
<dbReference type="Gene3D" id="3.40.190.150">
    <property type="entry name" value="Bordetella uptake gene, domain 1"/>
    <property type="match status" value="1"/>
</dbReference>
<dbReference type="AlphaFoldDB" id="A0A3P4B7X6"/>
<dbReference type="InterPro" id="IPR005064">
    <property type="entry name" value="BUG"/>
</dbReference>
<name>A0A3P4B7X6_9BURK</name>
<organism evidence="3 4">
    <name type="scientific">Pigmentiphaga humi</name>
    <dbReference type="NCBI Taxonomy" id="2478468"/>
    <lineage>
        <taxon>Bacteria</taxon>
        <taxon>Pseudomonadati</taxon>
        <taxon>Pseudomonadota</taxon>
        <taxon>Betaproteobacteria</taxon>
        <taxon>Burkholderiales</taxon>
        <taxon>Alcaligenaceae</taxon>
        <taxon>Pigmentiphaga</taxon>
    </lineage>
</organism>
<feature type="signal peptide" evidence="2">
    <location>
        <begin position="1"/>
        <end position="31"/>
    </location>
</feature>
<dbReference type="Gene3D" id="3.40.190.10">
    <property type="entry name" value="Periplasmic binding protein-like II"/>
    <property type="match status" value="1"/>
</dbReference>
<keyword evidence="2" id="KW-0732">Signal</keyword>
<keyword evidence="3" id="KW-0675">Receptor</keyword>
<evidence type="ECO:0000256" key="2">
    <source>
        <dbReference type="SAM" id="SignalP"/>
    </source>
</evidence>
<gene>
    <name evidence="3" type="ORF">PIGHUM_03878</name>
</gene>
<evidence type="ECO:0000313" key="4">
    <source>
        <dbReference type="Proteomes" id="UP000277294"/>
    </source>
</evidence>
<dbReference type="InterPro" id="IPR042100">
    <property type="entry name" value="Bug_dom1"/>
</dbReference>
<reference evidence="3 4" key="1">
    <citation type="submission" date="2018-10" db="EMBL/GenBank/DDBJ databases">
        <authorList>
            <person name="Criscuolo A."/>
        </authorList>
    </citation>
    <scope>NUCLEOTIDE SEQUENCE [LARGE SCALE GENOMIC DNA]</scope>
    <source>
        <strain evidence="3">DnA1</strain>
    </source>
</reference>
<dbReference type="EMBL" id="UWPJ01000030">
    <property type="protein sequence ID" value="VCU71788.1"/>
    <property type="molecule type" value="Genomic_DNA"/>
</dbReference>
<dbReference type="PIRSF" id="PIRSF017082">
    <property type="entry name" value="YflP"/>
    <property type="match status" value="1"/>
</dbReference>
<dbReference type="OrthoDB" id="8627641at2"/>
<dbReference type="SUPFAM" id="SSF53850">
    <property type="entry name" value="Periplasmic binding protein-like II"/>
    <property type="match status" value="1"/>
</dbReference>
<dbReference type="PANTHER" id="PTHR42928:SF5">
    <property type="entry name" value="BLR1237 PROTEIN"/>
    <property type="match status" value="1"/>
</dbReference>
<evidence type="ECO:0000256" key="1">
    <source>
        <dbReference type="ARBA" id="ARBA00006987"/>
    </source>
</evidence>
<comment type="similarity">
    <text evidence="1">Belongs to the UPF0065 (bug) family.</text>
</comment>
<keyword evidence="4" id="KW-1185">Reference proteome</keyword>
<feature type="chain" id="PRO_5018086443" evidence="2">
    <location>
        <begin position="32"/>
        <end position="339"/>
    </location>
</feature>
<evidence type="ECO:0000313" key="3">
    <source>
        <dbReference type="EMBL" id="VCU71788.1"/>
    </source>
</evidence>
<dbReference type="RefSeq" id="WP_124081386.1">
    <property type="nucleotide sequence ID" value="NZ_UWPJ01000030.1"/>
</dbReference>
<dbReference type="PANTHER" id="PTHR42928">
    <property type="entry name" value="TRICARBOXYLATE-BINDING PROTEIN"/>
    <property type="match status" value="1"/>
</dbReference>
<accession>A0A3P4B7X6</accession>
<proteinExistence type="inferred from homology"/>
<dbReference type="Proteomes" id="UP000277294">
    <property type="component" value="Unassembled WGS sequence"/>
</dbReference>